<reference evidence="4 5" key="1">
    <citation type="submission" date="2019-07" db="EMBL/GenBank/DDBJ databases">
        <title>Insights of Desulfuromonas acetexigens electromicrobiology.</title>
        <authorList>
            <person name="Katuri K."/>
            <person name="Sapireddy V."/>
            <person name="Shaw D.R."/>
            <person name="Saikaly P."/>
        </authorList>
    </citation>
    <scope>NUCLEOTIDE SEQUENCE [LARGE SCALE GENOMIC DNA]</scope>
    <source>
        <strain evidence="4 5">2873</strain>
    </source>
</reference>
<dbReference type="InterPro" id="IPR014162">
    <property type="entry name" value="CpoB_C"/>
</dbReference>
<evidence type="ECO:0000313" key="5">
    <source>
        <dbReference type="Proteomes" id="UP000317155"/>
    </source>
</evidence>
<feature type="repeat" description="TPR" evidence="1">
    <location>
        <begin position="190"/>
        <end position="223"/>
    </location>
</feature>
<feature type="coiled-coil region" evidence="2">
    <location>
        <begin position="80"/>
        <end position="114"/>
    </location>
</feature>
<accession>A0A550JGY3</accession>
<evidence type="ECO:0000313" key="4">
    <source>
        <dbReference type="EMBL" id="TRO82489.1"/>
    </source>
</evidence>
<gene>
    <name evidence="4" type="primary">ybgF</name>
    <name evidence="4" type="ORF">FL622_07890</name>
</gene>
<keyword evidence="3" id="KW-0812">Transmembrane</keyword>
<dbReference type="SUPFAM" id="SSF48452">
    <property type="entry name" value="TPR-like"/>
    <property type="match status" value="1"/>
</dbReference>
<dbReference type="InterPro" id="IPR019734">
    <property type="entry name" value="TPR_rpt"/>
</dbReference>
<name>A0A550JGY3_9BACT</name>
<sequence length="269" mass="30162">MARTCPNDGSGENPFHLDKGLKNLYFFSYCARRRDFFMREGKRMFRHLGILLFSGLLLTGLTGCLTPRPAVDLSPIERDLAALRQAQQQLAERVDGQETKLANLEERLQAQEERTLASAPEEATKMVTSAGEMTSFPATITPSPADKEEPDSAAELYRQSFSHYAAGRFARGVDGFQNFLRHYPEHEYAGHAEYWLGECFYSQKRYEEAVAAFKRAVENHPKGSKAPDALLKMSEALKQLGNTQHADAALQALSSRYPDSRAAHSLNRN</sequence>
<dbReference type="InterPro" id="IPR034706">
    <property type="entry name" value="CpoB"/>
</dbReference>
<keyword evidence="1" id="KW-0802">TPR repeat</keyword>
<keyword evidence="5" id="KW-1185">Reference proteome</keyword>
<dbReference type="Gene3D" id="1.25.40.10">
    <property type="entry name" value="Tetratricopeptide repeat domain"/>
    <property type="match status" value="1"/>
</dbReference>
<organism evidence="4 5">
    <name type="scientific">Trichloromonas acetexigens</name>
    <dbReference type="NCBI Taxonomy" id="38815"/>
    <lineage>
        <taxon>Bacteria</taxon>
        <taxon>Pseudomonadati</taxon>
        <taxon>Thermodesulfobacteriota</taxon>
        <taxon>Desulfuromonadia</taxon>
        <taxon>Desulfuromonadales</taxon>
        <taxon>Trichloromonadaceae</taxon>
        <taxon>Trichloromonas</taxon>
    </lineage>
</organism>
<evidence type="ECO:0000256" key="1">
    <source>
        <dbReference type="PROSITE-ProRule" id="PRU00339"/>
    </source>
</evidence>
<comment type="caution">
    <text evidence="4">The sequence shown here is derived from an EMBL/GenBank/DDBJ whole genome shotgun (WGS) entry which is preliminary data.</text>
</comment>
<dbReference type="EMBL" id="VJVV01000004">
    <property type="protein sequence ID" value="TRO82489.1"/>
    <property type="molecule type" value="Genomic_DNA"/>
</dbReference>
<feature type="transmembrane region" description="Helical" evidence="3">
    <location>
        <begin position="44"/>
        <end position="63"/>
    </location>
</feature>
<dbReference type="Proteomes" id="UP000317155">
    <property type="component" value="Unassembled WGS sequence"/>
</dbReference>
<dbReference type="HAMAP" id="MF_02066">
    <property type="entry name" value="CpoB"/>
    <property type="match status" value="1"/>
</dbReference>
<dbReference type="PROSITE" id="PS50005">
    <property type="entry name" value="TPR"/>
    <property type="match status" value="1"/>
</dbReference>
<evidence type="ECO:0000256" key="2">
    <source>
        <dbReference type="SAM" id="Coils"/>
    </source>
</evidence>
<dbReference type="OrthoDB" id="9781271at2"/>
<keyword evidence="2" id="KW-0175">Coiled coil</keyword>
<dbReference type="Pfam" id="PF13432">
    <property type="entry name" value="TPR_16"/>
    <property type="match status" value="1"/>
</dbReference>
<dbReference type="NCBIfam" id="TIGR02795">
    <property type="entry name" value="tol_pal_ybgF"/>
    <property type="match status" value="1"/>
</dbReference>
<keyword evidence="3" id="KW-0472">Membrane</keyword>
<keyword evidence="3" id="KW-1133">Transmembrane helix</keyword>
<dbReference type="GO" id="GO:0051301">
    <property type="term" value="P:cell division"/>
    <property type="evidence" value="ECO:0007669"/>
    <property type="project" value="InterPro"/>
</dbReference>
<protein>
    <submittedName>
        <fullName evidence="4">Tol-pal system protein YbgF</fullName>
    </submittedName>
</protein>
<evidence type="ECO:0000256" key="3">
    <source>
        <dbReference type="SAM" id="Phobius"/>
    </source>
</evidence>
<proteinExistence type="inferred from homology"/>
<dbReference type="InterPro" id="IPR011990">
    <property type="entry name" value="TPR-like_helical_dom_sf"/>
</dbReference>
<dbReference type="Pfam" id="PF13174">
    <property type="entry name" value="TPR_6"/>
    <property type="match status" value="1"/>
</dbReference>
<dbReference type="AlphaFoldDB" id="A0A550JGY3"/>